<keyword evidence="3" id="KW-1185">Reference proteome</keyword>
<feature type="compositionally biased region" description="Basic and acidic residues" evidence="1">
    <location>
        <begin position="26"/>
        <end position="46"/>
    </location>
</feature>
<evidence type="ECO:0000313" key="2">
    <source>
        <dbReference type="EMBL" id="RPA78798.1"/>
    </source>
</evidence>
<sequence length="302" mass="35295">MATSPVTSCGIPEAATPPVPISQIEESLKKKTDRRPRRDSNPKECDDGCYFQSDDDNCGCKDVLQSIESQRRTLSKVVWSRVSSQVQQALKDHMDAILHPRIDRWSRTEFGFIYQHNAQQFAGRVTDYLATITREETDGGFQYSYPKRLIEIAEKMLVFLCEEVFPIVDKFGDSRSVNDDWFRHAAEIRRSLGERYYRGLLREGQVRLVEIHLLATMDECRRATERAKSDPRLHKGLEFEIRMAFCFCNQALLRFFLHLRSERIEQLILRYVGYNSSVNEELVKGIYDRTRHQYERGTGYFL</sequence>
<accession>A0A3N4I2A5</accession>
<dbReference type="AlphaFoldDB" id="A0A3N4I2A5"/>
<organism evidence="2 3">
    <name type="scientific">Ascobolus immersus RN42</name>
    <dbReference type="NCBI Taxonomy" id="1160509"/>
    <lineage>
        <taxon>Eukaryota</taxon>
        <taxon>Fungi</taxon>
        <taxon>Dikarya</taxon>
        <taxon>Ascomycota</taxon>
        <taxon>Pezizomycotina</taxon>
        <taxon>Pezizomycetes</taxon>
        <taxon>Pezizales</taxon>
        <taxon>Ascobolaceae</taxon>
        <taxon>Ascobolus</taxon>
    </lineage>
</organism>
<proteinExistence type="predicted"/>
<feature type="region of interest" description="Disordered" evidence="1">
    <location>
        <begin position="1"/>
        <end position="46"/>
    </location>
</feature>
<reference evidence="2 3" key="1">
    <citation type="journal article" date="2018" name="Nat. Ecol. Evol.">
        <title>Pezizomycetes genomes reveal the molecular basis of ectomycorrhizal truffle lifestyle.</title>
        <authorList>
            <person name="Murat C."/>
            <person name="Payen T."/>
            <person name="Noel B."/>
            <person name="Kuo A."/>
            <person name="Morin E."/>
            <person name="Chen J."/>
            <person name="Kohler A."/>
            <person name="Krizsan K."/>
            <person name="Balestrini R."/>
            <person name="Da Silva C."/>
            <person name="Montanini B."/>
            <person name="Hainaut M."/>
            <person name="Levati E."/>
            <person name="Barry K.W."/>
            <person name="Belfiori B."/>
            <person name="Cichocki N."/>
            <person name="Clum A."/>
            <person name="Dockter R.B."/>
            <person name="Fauchery L."/>
            <person name="Guy J."/>
            <person name="Iotti M."/>
            <person name="Le Tacon F."/>
            <person name="Lindquist E.A."/>
            <person name="Lipzen A."/>
            <person name="Malagnac F."/>
            <person name="Mello A."/>
            <person name="Molinier V."/>
            <person name="Miyauchi S."/>
            <person name="Poulain J."/>
            <person name="Riccioni C."/>
            <person name="Rubini A."/>
            <person name="Sitrit Y."/>
            <person name="Splivallo R."/>
            <person name="Traeger S."/>
            <person name="Wang M."/>
            <person name="Zifcakova L."/>
            <person name="Wipf D."/>
            <person name="Zambonelli A."/>
            <person name="Paolocci F."/>
            <person name="Nowrousian M."/>
            <person name="Ottonello S."/>
            <person name="Baldrian P."/>
            <person name="Spatafora J.W."/>
            <person name="Henrissat B."/>
            <person name="Nagy L.G."/>
            <person name="Aury J.M."/>
            <person name="Wincker P."/>
            <person name="Grigoriev I.V."/>
            <person name="Bonfante P."/>
            <person name="Martin F.M."/>
        </authorList>
    </citation>
    <scope>NUCLEOTIDE SEQUENCE [LARGE SCALE GENOMIC DNA]</scope>
    <source>
        <strain evidence="2 3">RN42</strain>
    </source>
</reference>
<name>A0A3N4I2A5_ASCIM</name>
<dbReference type="EMBL" id="ML119707">
    <property type="protein sequence ID" value="RPA78798.1"/>
    <property type="molecule type" value="Genomic_DNA"/>
</dbReference>
<evidence type="ECO:0000313" key="3">
    <source>
        <dbReference type="Proteomes" id="UP000275078"/>
    </source>
</evidence>
<protein>
    <submittedName>
        <fullName evidence="2">Uncharacterized protein</fullName>
    </submittedName>
</protein>
<dbReference type="Proteomes" id="UP000275078">
    <property type="component" value="Unassembled WGS sequence"/>
</dbReference>
<evidence type="ECO:0000256" key="1">
    <source>
        <dbReference type="SAM" id="MobiDB-lite"/>
    </source>
</evidence>
<gene>
    <name evidence="2" type="ORF">BJ508DRAFT_416387</name>
</gene>